<dbReference type="InterPro" id="IPR012337">
    <property type="entry name" value="RNaseH-like_sf"/>
</dbReference>
<dbReference type="Proteomes" id="UP000887574">
    <property type="component" value="Unplaced"/>
</dbReference>
<sequence length="145" mass="17137">MAVEIYLMRYEKRNLNLEPEEWVKLKCLVDLLDPLECASKQMCREDEPISIQFPVARALTSDIHAIVDPELQEIRRSLLGLIVKKFDVKYEKIHGIAMFLDPRFKDIIASNKVEFRTRIAIWIREDFRQDDFVESMQNNGKMTFS</sequence>
<organism evidence="1 2">
    <name type="scientific">Ditylenchus dipsaci</name>
    <dbReference type="NCBI Taxonomy" id="166011"/>
    <lineage>
        <taxon>Eukaryota</taxon>
        <taxon>Metazoa</taxon>
        <taxon>Ecdysozoa</taxon>
        <taxon>Nematoda</taxon>
        <taxon>Chromadorea</taxon>
        <taxon>Rhabditida</taxon>
        <taxon>Tylenchina</taxon>
        <taxon>Tylenchomorpha</taxon>
        <taxon>Sphaerularioidea</taxon>
        <taxon>Anguinidae</taxon>
        <taxon>Anguininae</taxon>
        <taxon>Ditylenchus</taxon>
    </lineage>
</organism>
<dbReference type="WBParaSite" id="jg145">
    <property type="protein sequence ID" value="jg145"/>
    <property type="gene ID" value="jg145"/>
</dbReference>
<evidence type="ECO:0000313" key="2">
    <source>
        <dbReference type="WBParaSite" id="jg145"/>
    </source>
</evidence>
<protein>
    <submittedName>
        <fullName evidence="2">Uncharacterized protein</fullName>
    </submittedName>
</protein>
<dbReference type="AlphaFoldDB" id="A0A915D1M8"/>
<accession>A0A915D1M8</accession>
<name>A0A915D1M8_9BILA</name>
<reference evidence="2" key="1">
    <citation type="submission" date="2022-11" db="UniProtKB">
        <authorList>
            <consortium name="WormBaseParasite"/>
        </authorList>
    </citation>
    <scope>IDENTIFICATION</scope>
</reference>
<proteinExistence type="predicted"/>
<dbReference type="SUPFAM" id="SSF53098">
    <property type="entry name" value="Ribonuclease H-like"/>
    <property type="match status" value="1"/>
</dbReference>
<evidence type="ECO:0000313" key="1">
    <source>
        <dbReference type="Proteomes" id="UP000887574"/>
    </source>
</evidence>
<keyword evidence="1" id="KW-1185">Reference proteome</keyword>